<evidence type="ECO:0000313" key="2">
    <source>
        <dbReference type="Proteomes" id="UP001497535"/>
    </source>
</evidence>
<dbReference type="EMBL" id="CAVMJV010000079">
    <property type="protein sequence ID" value="CAK5089762.1"/>
    <property type="molecule type" value="Genomic_DNA"/>
</dbReference>
<organism evidence="1 2">
    <name type="scientific">Meloidogyne enterolobii</name>
    <name type="common">Root-knot nematode worm</name>
    <name type="synonym">Meloidogyne mayaguensis</name>
    <dbReference type="NCBI Taxonomy" id="390850"/>
    <lineage>
        <taxon>Eukaryota</taxon>
        <taxon>Metazoa</taxon>
        <taxon>Ecdysozoa</taxon>
        <taxon>Nematoda</taxon>
        <taxon>Chromadorea</taxon>
        <taxon>Rhabditida</taxon>
        <taxon>Tylenchina</taxon>
        <taxon>Tylenchomorpha</taxon>
        <taxon>Tylenchoidea</taxon>
        <taxon>Meloidogynidae</taxon>
        <taxon>Meloidogyninae</taxon>
        <taxon>Meloidogyne</taxon>
    </lineage>
</organism>
<protein>
    <submittedName>
        <fullName evidence="1">Uncharacterized protein</fullName>
    </submittedName>
</protein>
<comment type="caution">
    <text evidence="1">The sequence shown here is derived from an EMBL/GenBank/DDBJ whole genome shotgun (WGS) entry which is preliminary data.</text>
</comment>
<reference evidence="1" key="1">
    <citation type="submission" date="2023-11" db="EMBL/GenBank/DDBJ databases">
        <authorList>
            <person name="Poullet M."/>
        </authorList>
    </citation>
    <scope>NUCLEOTIDE SEQUENCE</scope>
    <source>
        <strain evidence="1">E1834</strain>
    </source>
</reference>
<sequence length="89" mass="9993">MARGHQKALSQQKNQSKQQQLKKSTGINQKAAAAKALTYKCTVCMATMPDPKTYKQHFESKHPKVTTQNINIKFKIQSPLPPELVADEL</sequence>
<accession>A0ACB1AE03</accession>
<dbReference type="Proteomes" id="UP001497535">
    <property type="component" value="Unassembled WGS sequence"/>
</dbReference>
<proteinExistence type="predicted"/>
<keyword evidence="2" id="KW-1185">Reference proteome</keyword>
<gene>
    <name evidence="1" type="ORF">MENTE1834_LOCUS37500</name>
</gene>
<evidence type="ECO:0000313" key="1">
    <source>
        <dbReference type="EMBL" id="CAK5089762.1"/>
    </source>
</evidence>
<name>A0ACB1AE03_MELEN</name>